<dbReference type="PRINTS" id="PR00313">
    <property type="entry name" value="CABNDNGRPT"/>
</dbReference>
<evidence type="ECO:0000313" key="4">
    <source>
        <dbReference type="Proteomes" id="UP001518990"/>
    </source>
</evidence>
<comment type="subcellular location">
    <subcellularLocation>
        <location evidence="1">Secreted</location>
    </subcellularLocation>
</comment>
<dbReference type="InterPro" id="IPR050557">
    <property type="entry name" value="RTX_toxin/Mannuronan_C5-epim"/>
</dbReference>
<dbReference type="InterPro" id="IPR011049">
    <property type="entry name" value="Serralysin-like_metalloprot_C"/>
</dbReference>
<dbReference type="EMBL" id="JACTNF010000078">
    <property type="protein sequence ID" value="MBO1077358.1"/>
    <property type="molecule type" value="Genomic_DNA"/>
</dbReference>
<dbReference type="Proteomes" id="UP001518990">
    <property type="component" value="Unassembled WGS sequence"/>
</dbReference>
<comment type="caution">
    <text evidence="3">The sequence shown here is derived from an EMBL/GenBank/DDBJ whole genome shotgun (WGS) entry which is preliminary data.</text>
</comment>
<proteinExistence type="predicted"/>
<keyword evidence="4" id="KW-1185">Reference proteome</keyword>
<dbReference type="InterPro" id="IPR001343">
    <property type="entry name" value="Hemolysn_Ca-bd"/>
</dbReference>
<name>A0ABS3KLB3_9PROT</name>
<accession>A0ABS3KLB3</accession>
<gene>
    <name evidence="3" type="ORF">IAI60_22490</name>
</gene>
<dbReference type="Gene3D" id="2.150.10.10">
    <property type="entry name" value="Serralysin-like metalloprotease, C-terminal"/>
    <property type="match status" value="2"/>
</dbReference>
<evidence type="ECO:0000256" key="2">
    <source>
        <dbReference type="ARBA" id="ARBA00022525"/>
    </source>
</evidence>
<dbReference type="PANTHER" id="PTHR38340">
    <property type="entry name" value="S-LAYER PROTEIN"/>
    <property type="match status" value="1"/>
</dbReference>
<keyword evidence="2" id="KW-0964">Secreted</keyword>
<sequence>MLQQNHQLNEKTSMTLTPLSLDDLDQVVGGVFRQGTAGHDTVEGSSEADVIFGGAGNDMISTGAGNDQAYGEAGNDFIHTGAGNDLAFGGDGNDTLNGGAGADQLHGEAGNDFLDGGAGDRAADLAFGGAGNDTYIWAPGDGNDMFHGGAGHDTLNVLGMSRQDLERALTLDGQTALQMQVNDNVVTFTDAHGQPATFGGVINYGGETLRFTEVEQIRLG</sequence>
<dbReference type="SUPFAM" id="SSF51120">
    <property type="entry name" value="beta-Roll"/>
    <property type="match status" value="1"/>
</dbReference>
<protein>
    <submittedName>
        <fullName evidence="3">Calcium-binding protein</fullName>
    </submittedName>
</protein>
<dbReference type="Pfam" id="PF00353">
    <property type="entry name" value="HemolysinCabind"/>
    <property type="match status" value="3"/>
</dbReference>
<reference evidence="3 4" key="1">
    <citation type="submission" date="2020-09" db="EMBL/GenBank/DDBJ databases">
        <title>Roseomonas.</title>
        <authorList>
            <person name="Zhu W."/>
        </authorList>
    </citation>
    <scope>NUCLEOTIDE SEQUENCE [LARGE SCALE GENOMIC DNA]</scope>
    <source>
        <strain evidence="3 4">1311</strain>
    </source>
</reference>
<dbReference type="PANTHER" id="PTHR38340:SF1">
    <property type="entry name" value="S-LAYER PROTEIN"/>
    <property type="match status" value="1"/>
</dbReference>
<evidence type="ECO:0000313" key="3">
    <source>
        <dbReference type="EMBL" id="MBO1077358.1"/>
    </source>
</evidence>
<dbReference type="RefSeq" id="WP_207451533.1">
    <property type="nucleotide sequence ID" value="NZ_CP061092.1"/>
</dbReference>
<organism evidence="3 4">
    <name type="scientific">Roseomonas marmotae</name>
    <dbReference type="NCBI Taxonomy" id="2768161"/>
    <lineage>
        <taxon>Bacteria</taxon>
        <taxon>Pseudomonadati</taxon>
        <taxon>Pseudomonadota</taxon>
        <taxon>Alphaproteobacteria</taxon>
        <taxon>Acetobacterales</taxon>
        <taxon>Roseomonadaceae</taxon>
        <taxon>Roseomonas</taxon>
    </lineage>
</organism>
<evidence type="ECO:0000256" key="1">
    <source>
        <dbReference type="ARBA" id="ARBA00004613"/>
    </source>
</evidence>